<reference evidence="2" key="1">
    <citation type="submission" date="2020-05" db="EMBL/GenBank/DDBJ databases">
        <authorList>
            <person name="Chiriac C."/>
            <person name="Salcher M."/>
            <person name="Ghai R."/>
            <person name="Kavagutti S V."/>
        </authorList>
    </citation>
    <scope>NUCLEOTIDE SEQUENCE</scope>
</reference>
<dbReference type="InterPro" id="IPR018960">
    <property type="entry name" value="DUF1990"/>
</dbReference>
<gene>
    <name evidence="2" type="ORF">UFOPK3609_00950</name>
</gene>
<dbReference type="InterPro" id="IPR014457">
    <property type="entry name" value="UCP010260"/>
</dbReference>
<evidence type="ECO:0000259" key="1">
    <source>
        <dbReference type="Pfam" id="PF09348"/>
    </source>
</evidence>
<name>A0A6J7H9G9_9ZZZZ</name>
<dbReference type="Pfam" id="PF09348">
    <property type="entry name" value="DUF1990"/>
    <property type="match status" value="1"/>
</dbReference>
<dbReference type="AlphaFoldDB" id="A0A6J7H9G9"/>
<proteinExistence type="predicted"/>
<dbReference type="PIRSF" id="PIRSF010260">
    <property type="entry name" value="UCP010260"/>
    <property type="match status" value="1"/>
</dbReference>
<accession>A0A6J7H9G9</accession>
<dbReference type="PANTHER" id="PTHR34202">
    <property type="entry name" value="UPF0548 PROTEIN"/>
    <property type="match status" value="1"/>
</dbReference>
<dbReference type="PANTHER" id="PTHR34202:SF1">
    <property type="entry name" value="UPF0548 PROTEIN"/>
    <property type="match status" value="1"/>
</dbReference>
<evidence type="ECO:0000313" key="2">
    <source>
        <dbReference type="EMBL" id="CAB4912389.1"/>
    </source>
</evidence>
<feature type="domain" description="DUF1990" evidence="1">
    <location>
        <begin position="24"/>
        <end position="168"/>
    </location>
</feature>
<protein>
    <submittedName>
        <fullName evidence="2">Unannotated protein</fullName>
    </submittedName>
</protein>
<organism evidence="2">
    <name type="scientific">freshwater metagenome</name>
    <dbReference type="NCBI Taxonomy" id="449393"/>
    <lineage>
        <taxon>unclassified sequences</taxon>
        <taxon>metagenomes</taxon>
        <taxon>ecological metagenomes</taxon>
    </lineage>
</organism>
<dbReference type="EMBL" id="CAFBMQ010000134">
    <property type="protein sequence ID" value="CAB4912389.1"/>
    <property type="molecule type" value="Genomic_DNA"/>
</dbReference>
<sequence>MDPAAPDLGYPFPGATRPADARWDPVAPGWRVHEETVLVGRGDDAWTAAGALMRWAVKTRSGFAVHPPGPVTTGADLVLVAAVGPLRVREPIRVVAVVDTPDRKGFAYGTRPGHPVSGEEAFVVHRDAEGAVWLTLRSLTRPGTGIWRPLFPLLLVAQRVYRRRYRRALVHPTRGPVDRISRR</sequence>